<dbReference type="AlphaFoldDB" id="A0A392UQ60"/>
<proteinExistence type="inferred from homology"/>
<name>A0A392UQ60_9FABA</name>
<accession>A0A392UQ60</accession>
<evidence type="ECO:0000313" key="4">
    <source>
        <dbReference type="EMBL" id="MCI75582.1"/>
    </source>
</evidence>
<keyword evidence="3" id="KW-0067">ATP-binding</keyword>
<comment type="caution">
    <text evidence="4">The sequence shown here is derived from an EMBL/GenBank/DDBJ whole genome shotgun (WGS) entry which is preliminary data.</text>
</comment>
<comment type="similarity">
    <text evidence="1">Belongs to the heat shock protein 70 family.</text>
</comment>
<dbReference type="FunFam" id="3.30.420.40:FF:000028">
    <property type="entry name" value="heat shock 70 kDa protein-like"/>
    <property type="match status" value="1"/>
</dbReference>
<dbReference type="EMBL" id="LXQA010886088">
    <property type="protein sequence ID" value="MCI75582.1"/>
    <property type="molecule type" value="Genomic_DNA"/>
</dbReference>
<dbReference type="SUPFAM" id="SSF53067">
    <property type="entry name" value="Actin-like ATPase domain"/>
    <property type="match status" value="1"/>
</dbReference>
<dbReference type="Gene3D" id="3.30.420.40">
    <property type="match status" value="1"/>
</dbReference>
<dbReference type="GO" id="GO:0005524">
    <property type="term" value="F:ATP binding"/>
    <property type="evidence" value="ECO:0007669"/>
    <property type="project" value="UniProtKB-KW"/>
</dbReference>
<dbReference type="PANTHER" id="PTHR19375">
    <property type="entry name" value="HEAT SHOCK PROTEIN 70KDA"/>
    <property type="match status" value="1"/>
</dbReference>
<dbReference type="Pfam" id="PF00012">
    <property type="entry name" value="HSP70"/>
    <property type="match status" value="1"/>
</dbReference>
<keyword evidence="5" id="KW-1185">Reference proteome</keyword>
<dbReference type="InterPro" id="IPR013126">
    <property type="entry name" value="Hsp_70_fam"/>
</dbReference>
<evidence type="ECO:0000256" key="1">
    <source>
        <dbReference type="ARBA" id="ARBA00007381"/>
    </source>
</evidence>
<evidence type="ECO:0000256" key="3">
    <source>
        <dbReference type="ARBA" id="ARBA00022840"/>
    </source>
</evidence>
<protein>
    <submittedName>
        <fullName evidence="4">Heat-shock protein</fullName>
    </submittedName>
</protein>
<sequence>MKLWPFKVIGGLDDKPMIVVNYNDEEKQFAAEEISSMALAKMLEIAEAYIGSIVKDVVITVPAYFNNSQR</sequence>
<keyword evidence="2" id="KW-0547">Nucleotide-binding</keyword>
<dbReference type="InterPro" id="IPR043129">
    <property type="entry name" value="ATPase_NBD"/>
</dbReference>
<evidence type="ECO:0000313" key="5">
    <source>
        <dbReference type="Proteomes" id="UP000265520"/>
    </source>
</evidence>
<organism evidence="4 5">
    <name type="scientific">Trifolium medium</name>
    <dbReference type="NCBI Taxonomy" id="97028"/>
    <lineage>
        <taxon>Eukaryota</taxon>
        <taxon>Viridiplantae</taxon>
        <taxon>Streptophyta</taxon>
        <taxon>Embryophyta</taxon>
        <taxon>Tracheophyta</taxon>
        <taxon>Spermatophyta</taxon>
        <taxon>Magnoliopsida</taxon>
        <taxon>eudicotyledons</taxon>
        <taxon>Gunneridae</taxon>
        <taxon>Pentapetalae</taxon>
        <taxon>rosids</taxon>
        <taxon>fabids</taxon>
        <taxon>Fabales</taxon>
        <taxon>Fabaceae</taxon>
        <taxon>Papilionoideae</taxon>
        <taxon>50 kb inversion clade</taxon>
        <taxon>NPAAA clade</taxon>
        <taxon>Hologalegina</taxon>
        <taxon>IRL clade</taxon>
        <taxon>Trifolieae</taxon>
        <taxon>Trifolium</taxon>
    </lineage>
</organism>
<feature type="non-terminal residue" evidence="4">
    <location>
        <position position="70"/>
    </location>
</feature>
<reference evidence="4 5" key="1">
    <citation type="journal article" date="2018" name="Front. Plant Sci.">
        <title>Red Clover (Trifolium pratense) and Zigzag Clover (T. medium) - A Picture of Genomic Similarities and Differences.</title>
        <authorList>
            <person name="Dluhosova J."/>
            <person name="Istvanek J."/>
            <person name="Nedelnik J."/>
            <person name="Repkova J."/>
        </authorList>
    </citation>
    <scope>NUCLEOTIDE SEQUENCE [LARGE SCALE GENOMIC DNA]</scope>
    <source>
        <strain evidence="5">cv. 10/8</strain>
        <tissue evidence="4">Leaf</tissue>
    </source>
</reference>
<evidence type="ECO:0000256" key="2">
    <source>
        <dbReference type="ARBA" id="ARBA00022741"/>
    </source>
</evidence>
<dbReference type="GO" id="GO:0140662">
    <property type="term" value="F:ATP-dependent protein folding chaperone"/>
    <property type="evidence" value="ECO:0007669"/>
    <property type="project" value="InterPro"/>
</dbReference>
<dbReference type="Proteomes" id="UP000265520">
    <property type="component" value="Unassembled WGS sequence"/>
</dbReference>